<dbReference type="InterPro" id="IPR011990">
    <property type="entry name" value="TPR-like_helical_dom_sf"/>
</dbReference>
<protein>
    <submittedName>
        <fullName evidence="4">Serine/threonine protein kinases, putative</fullName>
    </submittedName>
</protein>
<dbReference type="SMART" id="SM00028">
    <property type="entry name" value="TPR"/>
    <property type="match status" value="7"/>
</dbReference>
<dbReference type="Proteomes" id="UP000004095">
    <property type="component" value="Unassembled WGS sequence"/>
</dbReference>
<evidence type="ECO:0000256" key="1">
    <source>
        <dbReference type="PROSITE-ProRule" id="PRU00339"/>
    </source>
</evidence>
<dbReference type="SUPFAM" id="SSF48452">
    <property type="entry name" value="TPR-like"/>
    <property type="match status" value="2"/>
</dbReference>
<feature type="repeat" description="TPR" evidence="1">
    <location>
        <begin position="137"/>
        <end position="170"/>
    </location>
</feature>
<dbReference type="PROSITE" id="PS50005">
    <property type="entry name" value="TPR"/>
    <property type="match status" value="2"/>
</dbReference>
<dbReference type="Pfam" id="PF13424">
    <property type="entry name" value="TPR_12"/>
    <property type="match status" value="3"/>
</dbReference>
<name>A1ZN32_MICM2</name>
<evidence type="ECO:0000259" key="3">
    <source>
        <dbReference type="Pfam" id="PF07228"/>
    </source>
</evidence>
<keyword evidence="5" id="KW-1185">Reference proteome</keyword>
<dbReference type="eggNOG" id="COG2208">
    <property type="taxonomic scope" value="Bacteria"/>
</dbReference>
<dbReference type="InterPro" id="IPR036457">
    <property type="entry name" value="PPM-type-like_dom_sf"/>
</dbReference>
<dbReference type="GO" id="GO:0004674">
    <property type="term" value="F:protein serine/threonine kinase activity"/>
    <property type="evidence" value="ECO:0007669"/>
    <property type="project" value="UniProtKB-KW"/>
</dbReference>
<dbReference type="PANTHER" id="PTHR10098">
    <property type="entry name" value="RAPSYN-RELATED"/>
    <property type="match status" value="1"/>
</dbReference>
<evidence type="ECO:0000256" key="2">
    <source>
        <dbReference type="SAM" id="Phobius"/>
    </source>
</evidence>
<proteinExistence type="predicted"/>
<dbReference type="InterPro" id="IPR001932">
    <property type="entry name" value="PPM-type_phosphatase-like_dom"/>
</dbReference>
<keyword evidence="2" id="KW-0812">Transmembrane</keyword>
<dbReference type="InterPro" id="IPR019734">
    <property type="entry name" value="TPR_rpt"/>
</dbReference>
<keyword evidence="4" id="KW-0723">Serine/threonine-protein kinase</keyword>
<keyword evidence="1" id="KW-0802">TPR repeat</keyword>
<comment type="caution">
    <text evidence="4">The sequence shown here is derived from an EMBL/GenBank/DDBJ whole genome shotgun (WGS) entry which is preliminary data.</text>
</comment>
<dbReference type="Gene3D" id="1.25.40.10">
    <property type="entry name" value="Tetratricopeptide repeat domain"/>
    <property type="match status" value="2"/>
</dbReference>
<reference evidence="4 5" key="1">
    <citation type="submission" date="2007-01" db="EMBL/GenBank/DDBJ databases">
        <authorList>
            <person name="Haygood M."/>
            <person name="Podell S."/>
            <person name="Anderson C."/>
            <person name="Hopkinson B."/>
            <person name="Roe K."/>
            <person name="Barbeau K."/>
            <person name="Gaasterland T."/>
            <person name="Ferriera S."/>
            <person name="Johnson J."/>
            <person name="Kravitz S."/>
            <person name="Beeson K."/>
            <person name="Sutton G."/>
            <person name="Rogers Y.-H."/>
            <person name="Friedman R."/>
            <person name="Frazier M."/>
            <person name="Venter J.C."/>
        </authorList>
    </citation>
    <scope>NUCLEOTIDE SEQUENCE [LARGE SCALE GENOMIC DNA]</scope>
    <source>
        <strain evidence="4 5">ATCC 23134</strain>
    </source>
</reference>
<keyword evidence="4" id="KW-0418">Kinase</keyword>
<keyword evidence="4" id="KW-0808">Transferase</keyword>
<dbReference type="AlphaFoldDB" id="A1ZN32"/>
<feature type="domain" description="PPM-type phosphatase" evidence="3">
    <location>
        <begin position="531"/>
        <end position="730"/>
    </location>
</feature>
<gene>
    <name evidence="4" type="ORF">M23134_03474</name>
</gene>
<sequence>MVNHYCSPPLLLQKLTLWGLRWWLLVCFFTSPVFSQRPAEKDSLLQLLQTLPDDTNKVNVLNRLCYLCRANDSKNALLYGQRAVTLSEKLNFLKGVAFSYFNQGRVYRILGKYNEAILHQEKAYTRWGKLKDSIGLAESLREFGIGYRNTGDFPRSLDYFLKAIKIYEALENERGIANTAASIGMLYYKQRNYDQSLNYHKKALKIHKLLNSEKSLAIDYNNLGNVYADSNKPDTALYYYNLYKRIKEKLNDQRGVAIALSNIGYVFAKQQKFNKAIVNQGQALAIYKQLNLKKNQTYPLQYLAEAYAAKGDYKNAYKNGKEALKIAKSIKAKHRIIEITLSLSNVYQQAGDYKASLDYFQQYKAFNDSVFNTKKSQQIAEMEAKYKGEKKEQENKYLKNEDIKNKALLQQRNNLIAAITFGALLLIMLAMVLYQSNQRKQRTNQVLLLQKQEIEVKTEEILAQRDMLEQQHKDIRDSINYARKIQTAILPLSEEISAAIPEHFIFYQPRDIVSGDFYWFAAVKDEDSGHSKYVISASDCTGHGVPGAFMSMIGNDLLNDLVKARQITQPDKILNKLHKGVRKVLNQEVSENTDGMDISLCVIDPIAKTIEYAGANSALVYVKDGERTRVAPDHTSVGGDMPKFQEGFTAHTISYADASVMCYLYTDGYRDQFGGDRGKKFLRSRMQELIFYISELSMQEQRRQVEETINDWMKAGGFEQMDDMLVMGFRLS</sequence>
<feature type="transmembrane region" description="Helical" evidence="2">
    <location>
        <begin position="414"/>
        <end position="434"/>
    </location>
</feature>
<keyword evidence="2" id="KW-1133">Transmembrane helix</keyword>
<keyword evidence="2" id="KW-0472">Membrane</keyword>
<organism evidence="4 5">
    <name type="scientific">Microscilla marina ATCC 23134</name>
    <dbReference type="NCBI Taxonomy" id="313606"/>
    <lineage>
        <taxon>Bacteria</taxon>
        <taxon>Pseudomonadati</taxon>
        <taxon>Bacteroidota</taxon>
        <taxon>Cytophagia</taxon>
        <taxon>Cytophagales</taxon>
        <taxon>Microscillaceae</taxon>
        <taxon>Microscilla</taxon>
    </lineage>
</organism>
<dbReference type="EMBL" id="AAWS01000017">
    <property type="protein sequence ID" value="EAY28213.1"/>
    <property type="molecule type" value="Genomic_DNA"/>
</dbReference>
<feature type="repeat" description="TPR" evidence="1">
    <location>
        <begin position="177"/>
        <end position="210"/>
    </location>
</feature>
<accession>A1ZN32</accession>
<dbReference type="eggNOG" id="COG0457">
    <property type="taxonomic scope" value="Bacteria"/>
</dbReference>
<evidence type="ECO:0000313" key="5">
    <source>
        <dbReference type="Proteomes" id="UP000004095"/>
    </source>
</evidence>
<dbReference type="Gene3D" id="3.60.40.10">
    <property type="entry name" value="PPM-type phosphatase domain"/>
    <property type="match status" value="1"/>
</dbReference>
<dbReference type="Pfam" id="PF07228">
    <property type="entry name" value="SpoIIE"/>
    <property type="match status" value="1"/>
</dbReference>
<dbReference type="RefSeq" id="WP_002698393.1">
    <property type="nucleotide sequence ID" value="NZ_AAWS01000017.1"/>
</dbReference>
<evidence type="ECO:0000313" key="4">
    <source>
        <dbReference type="EMBL" id="EAY28213.1"/>
    </source>
</evidence>
<dbReference type="OrthoDB" id="1119265at2"/>